<evidence type="ECO:0000313" key="3">
    <source>
        <dbReference type="Proteomes" id="UP001596043"/>
    </source>
</evidence>
<feature type="transmembrane region" description="Helical" evidence="1">
    <location>
        <begin position="117"/>
        <end position="137"/>
    </location>
</feature>
<gene>
    <name evidence="2" type="ORF">ACFO3O_04585</name>
</gene>
<keyword evidence="3" id="KW-1185">Reference proteome</keyword>
<evidence type="ECO:0000256" key="1">
    <source>
        <dbReference type="SAM" id="Phobius"/>
    </source>
</evidence>
<protein>
    <submittedName>
        <fullName evidence="2">Uncharacterized protein</fullName>
    </submittedName>
</protein>
<accession>A0ABV9HV53</accession>
<reference evidence="3" key="1">
    <citation type="journal article" date="2019" name="Int. J. Syst. Evol. Microbiol.">
        <title>The Global Catalogue of Microorganisms (GCM) 10K type strain sequencing project: providing services to taxonomists for standard genome sequencing and annotation.</title>
        <authorList>
            <consortium name="The Broad Institute Genomics Platform"/>
            <consortium name="The Broad Institute Genome Sequencing Center for Infectious Disease"/>
            <person name="Wu L."/>
            <person name="Ma J."/>
        </authorList>
    </citation>
    <scope>NUCLEOTIDE SEQUENCE [LARGE SCALE GENOMIC DNA]</scope>
    <source>
        <strain evidence="3">YJ-61-S</strain>
    </source>
</reference>
<comment type="caution">
    <text evidence="2">The sequence shown here is derived from an EMBL/GenBank/DDBJ whole genome shotgun (WGS) entry which is preliminary data.</text>
</comment>
<proteinExistence type="predicted"/>
<evidence type="ECO:0000313" key="2">
    <source>
        <dbReference type="EMBL" id="MFC4633169.1"/>
    </source>
</evidence>
<feature type="transmembrane region" description="Helical" evidence="1">
    <location>
        <begin position="92"/>
        <end position="111"/>
    </location>
</feature>
<organism evidence="2 3">
    <name type="scientific">Dokdonia ponticola</name>
    <dbReference type="NCBI Taxonomy" id="2041041"/>
    <lineage>
        <taxon>Bacteria</taxon>
        <taxon>Pseudomonadati</taxon>
        <taxon>Bacteroidota</taxon>
        <taxon>Flavobacteriia</taxon>
        <taxon>Flavobacteriales</taxon>
        <taxon>Flavobacteriaceae</taxon>
        <taxon>Dokdonia</taxon>
    </lineage>
</organism>
<keyword evidence="1" id="KW-0812">Transmembrane</keyword>
<sequence>MELLPLEVNVPVHEGDTLHDRITKFQHLLGELGERNLSEEVVMAINEHIQALNDVTVSAKAFSKELRKRQSKIIALLQKKLKLVPKNYYRNLWMVLGMSAFGIPLGTVFGVTQGNMGLLGIGLPIGMVIGIAVGTSMDTKAKKEGKQLDFGG</sequence>
<keyword evidence="1" id="KW-0472">Membrane</keyword>
<keyword evidence="1" id="KW-1133">Transmembrane helix</keyword>
<dbReference type="RefSeq" id="WP_379977362.1">
    <property type="nucleotide sequence ID" value="NZ_JBHSFV010000002.1"/>
</dbReference>
<dbReference type="Proteomes" id="UP001596043">
    <property type="component" value="Unassembled WGS sequence"/>
</dbReference>
<name>A0ABV9HV53_9FLAO</name>
<dbReference type="EMBL" id="JBHSFV010000002">
    <property type="protein sequence ID" value="MFC4633169.1"/>
    <property type="molecule type" value="Genomic_DNA"/>
</dbReference>